<organism evidence="2 3">
    <name type="scientific">Schistosoma margrebowiei</name>
    <dbReference type="NCBI Taxonomy" id="48269"/>
    <lineage>
        <taxon>Eukaryota</taxon>
        <taxon>Metazoa</taxon>
        <taxon>Spiralia</taxon>
        <taxon>Lophotrochozoa</taxon>
        <taxon>Platyhelminthes</taxon>
        <taxon>Trematoda</taxon>
        <taxon>Digenea</taxon>
        <taxon>Strigeidida</taxon>
        <taxon>Schistosomatoidea</taxon>
        <taxon>Schistosomatidae</taxon>
        <taxon>Schistosoma</taxon>
    </lineage>
</organism>
<name>A0A3P8ACT2_9TREM</name>
<keyword evidence="3" id="KW-1185">Reference proteome</keyword>
<dbReference type="Proteomes" id="UP000277204">
    <property type="component" value="Unassembled WGS sequence"/>
</dbReference>
<evidence type="ECO:0000256" key="1">
    <source>
        <dbReference type="SAM" id="MobiDB-lite"/>
    </source>
</evidence>
<evidence type="ECO:0000313" key="2">
    <source>
        <dbReference type="EMBL" id="VDO93834.1"/>
    </source>
</evidence>
<evidence type="ECO:0000313" key="3">
    <source>
        <dbReference type="Proteomes" id="UP000277204"/>
    </source>
</evidence>
<dbReference type="AlphaFoldDB" id="A0A3P8ACT2"/>
<feature type="region of interest" description="Disordered" evidence="1">
    <location>
        <begin position="18"/>
        <end position="63"/>
    </location>
</feature>
<accession>A0A3P8ACT2</accession>
<reference evidence="2 3" key="1">
    <citation type="submission" date="2018-11" db="EMBL/GenBank/DDBJ databases">
        <authorList>
            <consortium name="Pathogen Informatics"/>
        </authorList>
    </citation>
    <scope>NUCLEOTIDE SEQUENCE [LARGE SCALE GENOMIC DNA]</scope>
    <source>
        <strain evidence="2 3">Zambia</strain>
    </source>
</reference>
<sequence>MYFFFGYILVVGPGKNKSAATGGRIENHQHDNLNQRNSLGSGDAEATEDSGDAPKGRKRRKKKYSVLQAKLTRLASLIGQLEAQNKGQTSTSEFLKNQVYSTRQSGNKKRSFNFNYNLNGYRILLQQF</sequence>
<gene>
    <name evidence="2" type="ORF">SMRZ_LOCUS11133</name>
</gene>
<dbReference type="EMBL" id="UZAI01006103">
    <property type="protein sequence ID" value="VDO93834.1"/>
    <property type="molecule type" value="Genomic_DNA"/>
</dbReference>
<proteinExistence type="predicted"/>
<protein>
    <submittedName>
        <fullName evidence="2">Uncharacterized protein</fullName>
    </submittedName>
</protein>